<evidence type="ECO:0000256" key="3">
    <source>
        <dbReference type="ARBA" id="ARBA00022741"/>
    </source>
</evidence>
<dbReference type="Gene3D" id="3.30.70.1390">
    <property type="entry name" value="ROC domain from the Parkinson's disease-associated leucine-rich repeat kinase 2"/>
    <property type="match status" value="1"/>
</dbReference>
<dbReference type="InterPro" id="IPR001611">
    <property type="entry name" value="Leu-rich_rpt"/>
</dbReference>
<dbReference type="InterPro" id="IPR050216">
    <property type="entry name" value="LRR_domain-containing"/>
</dbReference>
<keyword evidence="3" id="KW-0547">Nucleotide-binding</keyword>
<dbReference type="GeneID" id="136083035"/>
<evidence type="ECO:0000313" key="6">
    <source>
        <dbReference type="RefSeq" id="XP_065658516.1"/>
    </source>
</evidence>
<keyword evidence="5" id="KW-1185">Reference proteome</keyword>
<keyword evidence="1" id="KW-0433">Leucine-rich repeat</keyword>
<dbReference type="Gene3D" id="3.80.10.10">
    <property type="entry name" value="Ribonuclease Inhibitor"/>
    <property type="match status" value="1"/>
</dbReference>
<dbReference type="PANTHER" id="PTHR48051:SF54">
    <property type="entry name" value="LEUCINE-RICH REPEAT-CONTAINING PROTEIN"/>
    <property type="match status" value="1"/>
</dbReference>
<dbReference type="PANTHER" id="PTHR48051">
    <property type="match status" value="1"/>
</dbReference>
<evidence type="ECO:0000256" key="2">
    <source>
        <dbReference type="ARBA" id="ARBA00022737"/>
    </source>
</evidence>
<dbReference type="SMART" id="SM00369">
    <property type="entry name" value="LRR_TYP"/>
    <property type="match status" value="3"/>
</dbReference>
<name>A0ABM4CA44_HYDVU</name>
<sequence>MSNKTYIKADKTSIMYKLSKEEYNHLLKNAITATYKKANPKLKEKMNKEGKFYTADPSQCSDQVRHNLCKKYEDKLLVSCCISPHGISPLYIHHSKQAINQYTYKEILEKTLLPLVSEYYKKDNEFIFWPDLALSHYAKSVIDFLKLKKIKVVPNDINPANVLEARSIENFLGDLKWLVYENNWRAENLEELEARIRYCYSKMNKEIFLTRIKHLSKKLYNIAKYVYTGNTDVLTSLKQRRHVDFVKYLETAGSKSVTPDCFDKCLKLAVENNNFTVIGVIMLRKPRNAKECLIDAIKKTDSYKFDALKMPDCSKSTLLLLLCYAVEKHFNDVIKEIFENKDFETDKSQCLKCDVLISAETLHHLKKILIVKLVMKICLLTLISKISLKYLLINQWSTMENGKFFFSLLNITSSFTCNFFNVDYLLTKGLKVQHLSSFKDVILSYNEIKSIPSTGILNYFGAVQKLNLSSNKLQEVPEELFRLPKLRSINLLENKLRHLPNVKEWSPSLTTITLKSNLLETFPSNVEGLLVKYLNLASNRLDCVPESICNLKCLKTLDISQNVDIHSLPVSMGKLSKLTQLDLDGLTIIDPPSEKKTSKEILNLLIGKLRYSKPYYNMKLMIIGCQQQGKTTLLKRLKGDNKFNLDISTQGIDIEEVIISFQKKEPFVFQVWDFAGQEDYFATHQCFLSSSSLYLLVWDVTKKDEFVQLLQPWIENLVA</sequence>
<dbReference type="Proteomes" id="UP001652625">
    <property type="component" value="Chromosome 08"/>
</dbReference>
<evidence type="ECO:0000313" key="5">
    <source>
        <dbReference type="Proteomes" id="UP001652625"/>
    </source>
</evidence>
<keyword evidence="2" id="KW-0677">Repeat</keyword>
<dbReference type="InterPro" id="IPR027417">
    <property type="entry name" value="P-loop_NTPase"/>
</dbReference>
<organism evidence="5 6">
    <name type="scientific">Hydra vulgaris</name>
    <name type="common">Hydra</name>
    <name type="synonym">Hydra attenuata</name>
    <dbReference type="NCBI Taxonomy" id="6087"/>
    <lineage>
        <taxon>Eukaryota</taxon>
        <taxon>Metazoa</taxon>
        <taxon>Cnidaria</taxon>
        <taxon>Hydrozoa</taxon>
        <taxon>Hydroidolina</taxon>
        <taxon>Anthoathecata</taxon>
        <taxon>Aplanulata</taxon>
        <taxon>Hydridae</taxon>
        <taxon>Hydra</taxon>
    </lineage>
</organism>
<gene>
    <name evidence="6" type="primary">LOC136083035</name>
</gene>
<dbReference type="SUPFAM" id="SSF52540">
    <property type="entry name" value="P-loop containing nucleoside triphosphate hydrolases"/>
    <property type="match status" value="1"/>
</dbReference>
<dbReference type="PROSITE" id="PS51419">
    <property type="entry name" value="RAB"/>
    <property type="match status" value="1"/>
</dbReference>
<evidence type="ECO:0000259" key="4">
    <source>
        <dbReference type="PROSITE" id="PS51424"/>
    </source>
</evidence>
<dbReference type="SUPFAM" id="SSF52058">
    <property type="entry name" value="L domain-like"/>
    <property type="match status" value="1"/>
</dbReference>
<reference evidence="6" key="1">
    <citation type="submission" date="2025-08" db="UniProtKB">
        <authorList>
            <consortium name="RefSeq"/>
        </authorList>
    </citation>
    <scope>IDENTIFICATION</scope>
</reference>
<dbReference type="PROSITE" id="PS51424">
    <property type="entry name" value="ROC"/>
    <property type="match status" value="1"/>
</dbReference>
<dbReference type="InterPro" id="IPR032675">
    <property type="entry name" value="LRR_dom_sf"/>
</dbReference>
<evidence type="ECO:0000256" key="1">
    <source>
        <dbReference type="ARBA" id="ARBA00022614"/>
    </source>
</evidence>
<dbReference type="Pfam" id="PF13855">
    <property type="entry name" value="LRR_8"/>
    <property type="match status" value="1"/>
</dbReference>
<dbReference type="Gene3D" id="3.30.420.10">
    <property type="entry name" value="Ribonuclease H-like superfamily/Ribonuclease H"/>
    <property type="match status" value="1"/>
</dbReference>
<dbReference type="Pfam" id="PF08477">
    <property type="entry name" value="Roc"/>
    <property type="match status" value="1"/>
</dbReference>
<dbReference type="RefSeq" id="XP_065658516.1">
    <property type="nucleotide sequence ID" value="XM_065802444.1"/>
</dbReference>
<proteinExistence type="predicted"/>
<dbReference type="InterPro" id="IPR036397">
    <property type="entry name" value="RNaseH_sf"/>
</dbReference>
<dbReference type="InterPro" id="IPR003591">
    <property type="entry name" value="Leu-rich_rpt_typical-subtyp"/>
</dbReference>
<dbReference type="InterPro" id="IPR020859">
    <property type="entry name" value="ROC"/>
</dbReference>
<feature type="domain" description="Roc" evidence="4">
    <location>
        <begin position="611"/>
        <end position="719"/>
    </location>
</feature>
<protein>
    <submittedName>
        <fullName evidence="6">Uncharacterized protein LOC136083035</fullName>
    </submittedName>
</protein>
<accession>A0ABM4CA44</accession>